<proteinExistence type="predicted"/>
<organism evidence="1 2">
    <name type="scientific">Vitis vinifera</name>
    <name type="common">Grape</name>
    <dbReference type="NCBI Taxonomy" id="29760"/>
    <lineage>
        <taxon>Eukaryota</taxon>
        <taxon>Viridiplantae</taxon>
        <taxon>Streptophyta</taxon>
        <taxon>Embryophyta</taxon>
        <taxon>Tracheophyta</taxon>
        <taxon>Spermatophyta</taxon>
        <taxon>Magnoliopsida</taxon>
        <taxon>eudicotyledons</taxon>
        <taxon>Gunneridae</taxon>
        <taxon>Pentapetalae</taxon>
        <taxon>rosids</taxon>
        <taxon>Vitales</taxon>
        <taxon>Vitaceae</taxon>
        <taxon>Viteae</taxon>
        <taxon>Vitis</taxon>
    </lineage>
</organism>
<protein>
    <submittedName>
        <fullName evidence="1">Uncharacterized protein</fullName>
    </submittedName>
</protein>
<gene>
    <name evidence="1" type="ORF">CK203_084333</name>
</gene>
<dbReference type="AlphaFoldDB" id="A0A438DF28"/>
<accession>A0A438DF28</accession>
<dbReference type="EMBL" id="QGNW01001657">
    <property type="protein sequence ID" value="RVW34073.1"/>
    <property type="molecule type" value="Genomic_DNA"/>
</dbReference>
<name>A0A438DF28_VITVI</name>
<sequence>MLSYKRVGYLFFGFLEFHILPISGKEIELARDQSCLKWQHQEMPQSIQRNAIEIATIGALSKATPGVPHCVQNKCTKGGPSVPDALCNCLFSCTQYICPDFGTDPNTDPKKVQKCLNKCYDICDVKLI</sequence>
<dbReference type="Proteomes" id="UP000288805">
    <property type="component" value="Unassembled WGS sequence"/>
</dbReference>
<evidence type="ECO:0000313" key="2">
    <source>
        <dbReference type="Proteomes" id="UP000288805"/>
    </source>
</evidence>
<comment type="caution">
    <text evidence="1">The sequence shown here is derived from an EMBL/GenBank/DDBJ whole genome shotgun (WGS) entry which is preliminary data.</text>
</comment>
<reference evidence="1 2" key="1">
    <citation type="journal article" date="2018" name="PLoS Genet.">
        <title>Population sequencing reveals clonal diversity and ancestral inbreeding in the grapevine cultivar Chardonnay.</title>
        <authorList>
            <person name="Roach M.J."/>
            <person name="Johnson D.L."/>
            <person name="Bohlmann J."/>
            <person name="van Vuuren H.J."/>
            <person name="Jones S.J."/>
            <person name="Pretorius I.S."/>
            <person name="Schmidt S.A."/>
            <person name="Borneman A.R."/>
        </authorList>
    </citation>
    <scope>NUCLEOTIDE SEQUENCE [LARGE SCALE GENOMIC DNA]</scope>
    <source>
        <strain evidence="2">cv. Chardonnay</strain>
        <tissue evidence="1">Leaf</tissue>
    </source>
</reference>
<evidence type="ECO:0000313" key="1">
    <source>
        <dbReference type="EMBL" id="RVW34073.1"/>
    </source>
</evidence>